<reference evidence="2" key="1">
    <citation type="submission" date="2009-11" db="EMBL/GenBank/DDBJ databases">
        <authorList>
            <consortium name="The Broad Institute Genome Sequencing Platform"/>
            <person name="Ward D."/>
            <person name="Feldgarden M."/>
            <person name="Earl A."/>
            <person name="Young S.K."/>
            <person name="Zeng Q."/>
            <person name="Koehrsen M."/>
            <person name="Alvarado L."/>
            <person name="Berlin A."/>
            <person name="Bochicchio J."/>
            <person name="Borenstein D."/>
            <person name="Chapman S.B."/>
            <person name="Chen Z."/>
            <person name="Engels R."/>
            <person name="Freedman E."/>
            <person name="Gellesch M."/>
            <person name="Goldberg J."/>
            <person name="Griggs A."/>
            <person name="Gujja S."/>
            <person name="Heilman E."/>
            <person name="Heiman D."/>
            <person name="Hepburn T."/>
            <person name="Howarth C."/>
            <person name="Jen D."/>
            <person name="Larson L."/>
            <person name="Lewis B."/>
            <person name="Mehta T."/>
            <person name="Park D."/>
            <person name="Pearson M."/>
            <person name="Roberts A."/>
            <person name="Saif S."/>
            <person name="Shea T."/>
            <person name="Shenoy N."/>
            <person name="Sisk P."/>
            <person name="Stolte C."/>
            <person name="Sykes S."/>
            <person name="Thomson T."/>
            <person name="Walk T."/>
            <person name="White J."/>
            <person name="Yandava C."/>
            <person name="Izard J."/>
            <person name="Baranova O.V."/>
            <person name="Blanton J.M."/>
            <person name="Tanner A.C."/>
            <person name="Dewhirst F.E."/>
            <person name="Haas B."/>
            <person name="Nusbaum C."/>
            <person name="Birren B."/>
        </authorList>
    </citation>
    <scope>NUCLEOTIDE SEQUENCE [LARGE SCALE GENOMIC DNA]</scope>
    <source>
        <strain evidence="2">1-1 BBBD Race 1</strain>
    </source>
</reference>
<evidence type="ECO:0000313" key="3">
    <source>
        <dbReference type="EnsemblFungi" id="PTTG_06865-t43_2-p1"/>
    </source>
</evidence>
<dbReference type="AlphaFoldDB" id="A0A180G615"/>
<dbReference type="PANTHER" id="PTHR33840:SF1">
    <property type="entry name" value="TLE1 PHOSPHOLIPASE DOMAIN-CONTAINING PROTEIN"/>
    <property type="match status" value="1"/>
</dbReference>
<feature type="domain" description="T6SS Phospholipase effector Tle1-like catalytic" evidence="1">
    <location>
        <begin position="46"/>
        <end position="313"/>
    </location>
</feature>
<evidence type="ECO:0000259" key="1">
    <source>
        <dbReference type="Pfam" id="PF09994"/>
    </source>
</evidence>
<protein>
    <submittedName>
        <fullName evidence="3">DUF2235 domain-containing protein</fullName>
    </submittedName>
</protein>
<keyword evidence="4" id="KW-1185">Reference proteome</keyword>
<evidence type="ECO:0000313" key="2">
    <source>
        <dbReference type="EMBL" id="OAV88086.1"/>
    </source>
</evidence>
<accession>A0A180G615</accession>
<dbReference type="Pfam" id="PF09994">
    <property type="entry name" value="T6SS_Tle1-like_cat"/>
    <property type="match status" value="1"/>
</dbReference>
<dbReference type="SUPFAM" id="SSF53474">
    <property type="entry name" value="alpha/beta-Hydrolases"/>
    <property type="match status" value="1"/>
</dbReference>
<evidence type="ECO:0000313" key="4">
    <source>
        <dbReference type="Proteomes" id="UP000005240"/>
    </source>
</evidence>
<proteinExistence type="predicted"/>
<dbReference type="OrthoDB" id="3057168at2759"/>
<dbReference type="EnsemblFungi" id="PTTG_06865-t43_2">
    <property type="protein sequence ID" value="PTTG_06865-t43_2-p1"/>
    <property type="gene ID" value="PTTG_06865"/>
</dbReference>
<dbReference type="InterPro" id="IPR018712">
    <property type="entry name" value="Tle1-like_cat"/>
</dbReference>
<dbReference type="Proteomes" id="UP000005240">
    <property type="component" value="Unassembled WGS sequence"/>
</dbReference>
<name>A0A180G615_PUCT1</name>
<reference evidence="2" key="2">
    <citation type="submission" date="2016-05" db="EMBL/GenBank/DDBJ databases">
        <title>Comparative analysis highlights variable genome content of wheat rusts and divergence of the mating loci.</title>
        <authorList>
            <person name="Cuomo C.A."/>
            <person name="Bakkeren G."/>
            <person name="Szabo L."/>
            <person name="Khalil H."/>
            <person name="Joly D."/>
            <person name="Goldberg J."/>
            <person name="Young S."/>
            <person name="Zeng Q."/>
            <person name="Fellers J."/>
        </authorList>
    </citation>
    <scope>NUCLEOTIDE SEQUENCE [LARGE SCALE GENOMIC DNA]</scope>
    <source>
        <strain evidence="2">1-1 BBBD Race 1</strain>
    </source>
</reference>
<dbReference type="EMBL" id="ADAS02000216">
    <property type="protein sequence ID" value="OAV88086.1"/>
    <property type="molecule type" value="Genomic_DNA"/>
</dbReference>
<organism evidence="2">
    <name type="scientific">Puccinia triticina (isolate 1-1 / race 1 (BBBD))</name>
    <name type="common">Brown leaf rust fungus</name>
    <dbReference type="NCBI Taxonomy" id="630390"/>
    <lineage>
        <taxon>Eukaryota</taxon>
        <taxon>Fungi</taxon>
        <taxon>Dikarya</taxon>
        <taxon>Basidiomycota</taxon>
        <taxon>Pucciniomycotina</taxon>
        <taxon>Pucciniomycetes</taxon>
        <taxon>Pucciniales</taxon>
        <taxon>Pucciniaceae</taxon>
        <taxon>Puccinia</taxon>
    </lineage>
</organism>
<reference evidence="3 4" key="3">
    <citation type="journal article" date="2017" name="G3 (Bethesda)">
        <title>Comparative analysis highlights variable genome content of wheat rusts and divergence of the mating loci.</title>
        <authorList>
            <person name="Cuomo C.A."/>
            <person name="Bakkeren G."/>
            <person name="Khalil H.B."/>
            <person name="Panwar V."/>
            <person name="Joly D."/>
            <person name="Linning R."/>
            <person name="Sakthikumar S."/>
            <person name="Song X."/>
            <person name="Adiconis X."/>
            <person name="Fan L."/>
            <person name="Goldberg J.M."/>
            <person name="Levin J.Z."/>
            <person name="Young S."/>
            <person name="Zeng Q."/>
            <person name="Anikster Y."/>
            <person name="Bruce M."/>
            <person name="Wang M."/>
            <person name="Yin C."/>
            <person name="McCallum B."/>
            <person name="Szabo L.J."/>
            <person name="Hulbert S."/>
            <person name="Chen X."/>
            <person name="Fellers J.P."/>
        </authorList>
    </citation>
    <scope>NUCLEOTIDE SEQUENCE</scope>
    <source>
        <strain evidence="3">isolate 1-1 / race 1 (BBBD)</strain>
        <strain evidence="4">Isolate 1-1 / race 1 (BBBD)</strain>
    </source>
</reference>
<gene>
    <name evidence="2" type="ORF">PTTG_06865</name>
</gene>
<reference evidence="3" key="4">
    <citation type="submission" date="2025-05" db="UniProtKB">
        <authorList>
            <consortium name="EnsemblFungi"/>
        </authorList>
    </citation>
    <scope>IDENTIFICATION</scope>
    <source>
        <strain evidence="3">isolate 1-1 / race 1 (BBBD)</strain>
    </source>
</reference>
<sequence length="513" mass="58464">MTPTQEFAMVQGKARGAEGDKCSACEPLESGKDRMLSFPERGERKKRIIICCDGSWDGLQRPMTEVESNVSKLARCVCPEDRRTSPPTPQIVFYQPGQATFSQETSGTDVVNKIREAYAFLVQHYVSGDELLLFGFSRGAFIARTLAQMVIEIGILNMAGMSDFYEVFAAYQLCVKGGTEGAASARNFLDHYRHSGQKELRPVTEGTLKCVGVWDTVGVFGLPDHFADKYRLLGFKDRKLSAQIKYAFHAIALCEARKDLQPTRWESEPSPQDCDHPGQVLKQVWFPCSHVEAGGRIEEYDDVTYMSLIWMVANMINYNLLAMNEEYLHGLLSVFWTRVQRGFGLYDPEGPRRYCLSSTARQFPTRWNATTKETIHRSVFSSQELIPGLEKVTKEGDPTLIEELLPFEMEIRNHLDFLMKEWAIHEGHRVGANEFDDWPGQDSWYREQWYKNFKETELGDKPRTHALFLDLLTESSWPVDTKHVKEEMISSRRGRGHTAVEDAALRIIGTPID</sequence>
<dbReference type="VEuPathDB" id="FungiDB:PTTG_06865"/>
<dbReference type="InterPro" id="IPR029058">
    <property type="entry name" value="AB_hydrolase_fold"/>
</dbReference>
<dbReference type="PANTHER" id="PTHR33840">
    <property type="match status" value="1"/>
</dbReference>
<dbReference type="STRING" id="630390.A0A180G615"/>